<dbReference type="SUPFAM" id="SSF52540">
    <property type="entry name" value="P-loop containing nucleoside triphosphate hydrolases"/>
    <property type="match status" value="1"/>
</dbReference>
<dbReference type="Pfam" id="PF04548">
    <property type="entry name" value="AIG1"/>
    <property type="match status" value="1"/>
</dbReference>
<organism evidence="5 6">
    <name type="scientific">Astyanax mexicanus</name>
    <name type="common">Blind cave fish</name>
    <name type="synonym">Astyanax fasciatus mexicanus</name>
    <dbReference type="NCBI Taxonomy" id="7994"/>
    <lineage>
        <taxon>Eukaryota</taxon>
        <taxon>Metazoa</taxon>
        <taxon>Chordata</taxon>
        <taxon>Craniata</taxon>
        <taxon>Vertebrata</taxon>
        <taxon>Euteleostomi</taxon>
        <taxon>Actinopterygii</taxon>
        <taxon>Neopterygii</taxon>
        <taxon>Teleostei</taxon>
        <taxon>Ostariophysi</taxon>
        <taxon>Characiformes</taxon>
        <taxon>Characoidei</taxon>
        <taxon>Acestrorhamphidae</taxon>
        <taxon>Acestrorhamphinae</taxon>
        <taxon>Astyanax</taxon>
    </lineage>
</organism>
<evidence type="ECO:0000259" key="4">
    <source>
        <dbReference type="PROSITE" id="PS51720"/>
    </source>
</evidence>
<gene>
    <name evidence="5" type="primary">GIMAP5</name>
    <name evidence="5" type="ORF">AMEX_G10317</name>
</gene>
<feature type="domain" description="AIG1-type G" evidence="4">
    <location>
        <begin position="45"/>
        <end position="227"/>
    </location>
</feature>
<dbReference type="PROSITE" id="PS51720">
    <property type="entry name" value="G_AIG1"/>
    <property type="match status" value="1"/>
</dbReference>
<comment type="similarity">
    <text evidence="1">Belongs to the TRAFAC class TrmE-Era-EngA-EngB-Septin-like GTPase superfamily. AIG1/Toc34/Toc159-like paraseptin GTPase family. IAN subfamily.</text>
</comment>
<dbReference type="EMBL" id="JAICCE010000007">
    <property type="protein sequence ID" value="KAG9275762.1"/>
    <property type="molecule type" value="Genomic_DNA"/>
</dbReference>
<dbReference type="PANTHER" id="PTHR10903:SF170">
    <property type="entry name" value="GTPASE IMAP FAMILY MEMBER 7"/>
    <property type="match status" value="1"/>
</dbReference>
<reference evidence="5 6" key="1">
    <citation type="submission" date="2021-07" db="EMBL/GenBank/DDBJ databases">
        <authorList>
            <person name="Imarazene B."/>
            <person name="Zahm M."/>
            <person name="Klopp C."/>
            <person name="Cabau C."/>
            <person name="Beille S."/>
            <person name="Jouanno E."/>
            <person name="Castinel A."/>
            <person name="Lluch J."/>
            <person name="Gil L."/>
            <person name="Kuchtly C."/>
            <person name="Lopez Roques C."/>
            <person name="Donnadieu C."/>
            <person name="Parrinello H."/>
            <person name="Journot L."/>
            <person name="Du K."/>
            <person name="Schartl M."/>
            <person name="Retaux S."/>
            <person name="Guiguen Y."/>
        </authorList>
    </citation>
    <scope>NUCLEOTIDE SEQUENCE [LARGE SCALE GENOMIC DNA]</scope>
    <source>
        <strain evidence="5">Pach_M1</strain>
        <tissue evidence="5">Testis</tissue>
    </source>
</reference>
<dbReference type="InterPro" id="IPR006703">
    <property type="entry name" value="G_AIG1"/>
</dbReference>
<dbReference type="AlphaFoldDB" id="A0A8T2M139"/>
<evidence type="ECO:0000256" key="1">
    <source>
        <dbReference type="ARBA" id="ARBA00008535"/>
    </source>
</evidence>
<comment type="caution">
    <text evidence="5">The sequence shown here is derived from an EMBL/GenBank/DDBJ whole genome shotgun (WGS) entry which is preliminary data.</text>
</comment>
<evidence type="ECO:0000313" key="5">
    <source>
        <dbReference type="EMBL" id="KAG9275762.1"/>
    </source>
</evidence>
<accession>A0A8T2M139</accession>
<dbReference type="GO" id="GO:0005525">
    <property type="term" value="F:GTP binding"/>
    <property type="evidence" value="ECO:0007669"/>
    <property type="project" value="UniProtKB-KW"/>
</dbReference>
<keyword evidence="3" id="KW-0342">GTP-binding</keyword>
<evidence type="ECO:0000256" key="3">
    <source>
        <dbReference type="ARBA" id="ARBA00023134"/>
    </source>
</evidence>
<dbReference type="InterPro" id="IPR027417">
    <property type="entry name" value="P-loop_NTPase"/>
</dbReference>
<name>A0A8T2M139_ASTMX</name>
<evidence type="ECO:0000256" key="2">
    <source>
        <dbReference type="ARBA" id="ARBA00022741"/>
    </source>
</evidence>
<dbReference type="InterPro" id="IPR045058">
    <property type="entry name" value="GIMA/IAN/Toc"/>
</dbReference>
<protein>
    <submittedName>
        <fullName evidence="5">GTPase IMAP family member 5-like isoform X2</fullName>
    </submittedName>
</protein>
<dbReference type="Proteomes" id="UP000752171">
    <property type="component" value="Unassembled WGS sequence"/>
</dbReference>
<keyword evidence="2" id="KW-0547">Nucleotide-binding</keyword>
<proteinExistence type="inferred from homology"/>
<dbReference type="FunFam" id="3.40.50.300:FF:000366">
    <property type="entry name" value="GTPase, IMAP family member 2"/>
    <property type="match status" value="1"/>
</dbReference>
<sequence length="227" mass="24613">MDIKDCGAAASRSSADGGSVRFLNTAAAPEEDFISTLKMSKEVKHVDVRIVLVGKTGVGKSATGNKILGKEAFVSKLSLVSVTKVCEGAEATVDGRRVAVIDTPGIFDNTFTYKQIKEKCPSASASVPEVILVIFQLGRFTDKEKGIVQKITEIFGEAALKHTMVLFTHGGRLKEGQNIDEIIGENSELEKVVKSFSGRYHTFRNVDIVPAQVPDLFKKINEVIALR</sequence>
<evidence type="ECO:0000313" key="6">
    <source>
        <dbReference type="Proteomes" id="UP000752171"/>
    </source>
</evidence>
<dbReference type="Gene3D" id="3.40.50.300">
    <property type="entry name" value="P-loop containing nucleotide triphosphate hydrolases"/>
    <property type="match status" value="1"/>
</dbReference>
<dbReference type="PANTHER" id="PTHR10903">
    <property type="entry name" value="GTPASE, IMAP FAMILY MEMBER-RELATED"/>
    <property type="match status" value="1"/>
</dbReference>